<sequence>MNTVNPRVTHLHTYTQTPAESRHSLGREYAGLIATQEDQRARMTHIPPRCIPTSGGHRDASSYVYIWILVR</sequence>
<feature type="compositionally biased region" description="Polar residues" evidence="1">
    <location>
        <begin position="1"/>
        <end position="19"/>
    </location>
</feature>
<reference evidence="2" key="1">
    <citation type="submission" date="2020-11" db="EMBL/GenBank/DDBJ databases">
        <authorList>
            <consortium name="DOE Joint Genome Institute"/>
            <person name="Ahrendt S."/>
            <person name="Riley R."/>
            <person name="Andreopoulos W."/>
            <person name="Labutti K."/>
            <person name="Pangilinan J."/>
            <person name="Ruiz-Duenas F.J."/>
            <person name="Barrasa J.M."/>
            <person name="Sanchez-Garcia M."/>
            <person name="Camarero S."/>
            <person name="Miyauchi S."/>
            <person name="Serrano A."/>
            <person name="Linde D."/>
            <person name="Babiker R."/>
            <person name="Drula E."/>
            <person name="Ayuso-Fernandez I."/>
            <person name="Pacheco R."/>
            <person name="Padilla G."/>
            <person name="Ferreira P."/>
            <person name="Barriuso J."/>
            <person name="Kellner H."/>
            <person name="Castanera R."/>
            <person name="Alfaro M."/>
            <person name="Ramirez L."/>
            <person name="Pisabarro A.G."/>
            <person name="Kuo A."/>
            <person name="Tritt A."/>
            <person name="Lipzen A."/>
            <person name="He G."/>
            <person name="Yan M."/>
            <person name="Ng V."/>
            <person name="Cullen D."/>
            <person name="Martin F."/>
            <person name="Rosso M.-N."/>
            <person name="Henrissat B."/>
            <person name="Hibbett D."/>
            <person name="Martinez A.T."/>
            <person name="Grigoriev I.V."/>
        </authorList>
    </citation>
    <scope>NUCLEOTIDE SEQUENCE</scope>
    <source>
        <strain evidence="2">ATCC 90797</strain>
    </source>
</reference>
<name>A0A9P6A1A1_PLEER</name>
<protein>
    <submittedName>
        <fullName evidence="2">Uncharacterized protein</fullName>
    </submittedName>
</protein>
<dbReference type="EMBL" id="MU154544">
    <property type="protein sequence ID" value="KAF9497441.1"/>
    <property type="molecule type" value="Genomic_DNA"/>
</dbReference>
<dbReference type="AlphaFoldDB" id="A0A9P6A1A1"/>
<evidence type="ECO:0000256" key="1">
    <source>
        <dbReference type="SAM" id="MobiDB-lite"/>
    </source>
</evidence>
<feature type="region of interest" description="Disordered" evidence="1">
    <location>
        <begin position="1"/>
        <end position="22"/>
    </location>
</feature>
<evidence type="ECO:0000313" key="2">
    <source>
        <dbReference type="EMBL" id="KAF9497441.1"/>
    </source>
</evidence>
<evidence type="ECO:0000313" key="3">
    <source>
        <dbReference type="Proteomes" id="UP000807025"/>
    </source>
</evidence>
<gene>
    <name evidence="2" type="ORF">BDN71DRAFT_1444947</name>
</gene>
<accession>A0A9P6A1A1</accession>
<proteinExistence type="predicted"/>
<keyword evidence="3" id="KW-1185">Reference proteome</keyword>
<dbReference type="Proteomes" id="UP000807025">
    <property type="component" value="Unassembled WGS sequence"/>
</dbReference>
<feature type="non-terminal residue" evidence="2">
    <location>
        <position position="71"/>
    </location>
</feature>
<organism evidence="2 3">
    <name type="scientific">Pleurotus eryngii</name>
    <name type="common">Boletus of the steppes</name>
    <dbReference type="NCBI Taxonomy" id="5323"/>
    <lineage>
        <taxon>Eukaryota</taxon>
        <taxon>Fungi</taxon>
        <taxon>Dikarya</taxon>
        <taxon>Basidiomycota</taxon>
        <taxon>Agaricomycotina</taxon>
        <taxon>Agaricomycetes</taxon>
        <taxon>Agaricomycetidae</taxon>
        <taxon>Agaricales</taxon>
        <taxon>Pleurotineae</taxon>
        <taxon>Pleurotaceae</taxon>
        <taxon>Pleurotus</taxon>
    </lineage>
</organism>
<comment type="caution">
    <text evidence="2">The sequence shown here is derived from an EMBL/GenBank/DDBJ whole genome shotgun (WGS) entry which is preliminary data.</text>
</comment>